<dbReference type="Pfam" id="PF00724">
    <property type="entry name" value="Oxidored_FMN"/>
    <property type="match status" value="1"/>
</dbReference>
<dbReference type="SUPFAM" id="SSF51395">
    <property type="entry name" value="FMN-linked oxidoreductases"/>
    <property type="match status" value="1"/>
</dbReference>
<evidence type="ECO:0000256" key="2">
    <source>
        <dbReference type="ARBA" id="ARBA00005979"/>
    </source>
</evidence>
<name>A0A437J3M3_9SPHN</name>
<evidence type="ECO:0000256" key="3">
    <source>
        <dbReference type="ARBA" id="ARBA00023002"/>
    </source>
</evidence>
<organism evidence="5 6">
    <name type="scientific">Sphingobium algorifonticola</name>
    <dbReference type="NCBI Taxonomy" id="2008318"/>
    <lineage>
        <taxon>Bacteria</taxon>
        <taxon>Pseudomonadati</taxon>
        <taxon>Pseudomonadota</taxon>
        <taxon>Alphaproteobacteria</taxon>
        <taxon>Sphingomonadales</taxon>
        <taxon>Sphingomonadaceae</taxon>
        <taxon>Sphingobium</taxon>
    </lineage>
</organism>
<feature type="domain" description="NADH:flavin oxidoreductase/NADH oxidase N-terminal" evidence="4">
    <location>
        <begin position="6"/>
        <end position="333"/>
    </location>
</feature>
<comment type="cofactor">
    <cofactor evidence="1">
        <name>FMN</name>
        <dbReference type="ChEBI" id="CHEBI:58210"/>
    </cofactor>
</comment>
<dbReference type="Gene3D" id="3.20.20.70">
    <property type="entry name" value="Aldolase class I"/>
    <property type="match status" value="1"/>
</dbReference>
<evidence type="ECO:0000256" key="1">
    <source>
        <dbReference type="ARBA" id="ARBA00001917"/>
    </source>
</evidence>
<comment type="similarity">
    <text evidence="2">Belongs to the NADH:flavin oxidoreductase/NADH oxidase family.</text>
</comment>
<keyword evidence="3" id="KW-0560">Oxidoreductase</keyword>
<gene>
    <name evidence="5" type="ORF">ENE74_16415</name>
</gene>
<evidence type="ECO:0000313" key="6">
    <source>
        <dbReference type="Proteomes" id="UP000282977"/>
    </source>
</evidence>
<dbReference type="Proteomes" id="UP000282977">
    <property type="component" value="Unassembled WGS sequence"/>
</dbReference>
<dbReference type="InterPro" id="IPR045247">
    <property type="entry name" value="Oye-like"/>
</dbReference>
<evidence type="ECO:0000259" key="4">
    <source>
        <dbReference type="Pfam" id="PF00724"/>
    </source>
</evidence>
<evidence type="ECO:0000313" key="5">
    <source>
        <dbReference type="EMBL" id="RVT39155.1"/>
    </source>
</evidence>
<dbReference type="PANTHER" id="PTHR22893:SF91">
    <property type="entry name" value="NADPH DEHYDROGENASE 2-RELATED"/>
    <property type="match status" value="1"/>
</dbReference>
<protein>
    <submittedName>
        <fullName evidence="5">Alkene reductase</fullName>
    </submittedName>
</protein>
<reference evidence="5 6" key="1">
    <citation type="submission" date="2019-01" db="EMBL/GenBank/DDBJ databases">
        <authorList>
            <person name="Chen W.-M."/>
        </authorList>
    </citation>
    <scope>NUCLEOTIDE SEQUENCE [LARGE SCALE GENOMIC DNA]</scope>
    <source>
        <strain evidence="5 6">TLA-22</strain>
    </source>
</reference>
<keyword evidence="6" id="KW-1185">Reference proteome</keyword>
<dbReference type="EMBL" id="RZUL01000010">
    <property type="protein sequence ID" value="RVT39155.1"/>
    <property type="molecule type" value="Genomic_DNA"/>
</dbReference>
<dbReference type="OrthoDB" id="9804454at2"/>
<comment type="caution">
    <text evidence="5">The sequence shown here is derived from an EMBL/GenBank/DDBJ whole genome shotgun (WGS) entry which is preliminary data.</text>
</comment>
<accession>A0A437J3M3</accession>
<dbReference type="GO" id="GO:0016628">
    <property type="term" value="F:oxidoreductase activity, acting on the CH-CH group of donors, NAD or NADP as acceptor"/>
    <property type="evidence" value="ECO:0007669"/>
    <property type="project" value="UniProtKB-ARBA"/>
</dbReference>
<dbReference type="InterPro" id="IPR013785">
    <property type="entry name" value="Aldolase_TIM"/>
</dbReference>
<dbReference type="GO" id="GO:0005829">
    <property type="term" value="C:cytosol"/>
    <property type="evidence" value="ECO:0007669"/>
    <property type="project" value="UniProtKB-ARBA"/>
</dbReference>
<dbReference type="FunFam" id="3.20.20.70:FF:000059">
    <property type="entry name" value="N-ethylmaleimide reductase, FMN-linked"/>
    <property type="match status" value="1"/>
</dbReference>
<proteinExistence type="inferred from homology"/>
<dbReference type="InterPro" id="IPR001155">
    <property type="entry name" value="OxRdtase_FMN_N"/>
</dbReference>
<dbReference type="AlphaFoldDB" id="A0A437J3M3"/>
<sequence>MASEALFSKVRLGTHQLSNRIVMAPMTRLRAPDGKANAIMAEYYAQRASAGLIITECVMISDTSAAYINCPGIYGDDFIDGWRLVTDAVHAAGGKIFMQLWHSGRVAHTSLMPAGAAPLAPSAIVGVGELHTPTGKQPLSTPRALSIEEIQDIIRAFGKAAQRARLAGFDGVEIHGAFGYLIDQFLRDGSNQRTDIYGGSAENRTRFLLGIITAVQQFFGHDVGVKLSPASRAHGMTDSRTETTFAYVLGQLNEADLAYVHMMEPLPGDESPDLLLGETVAFARKHYAGPLLANGGFSGERASLLIAQGGADLVSFGQAFIANPDLPARLKTGTVLSIPDYTNVYGLPGQPLEVGYTDYAAALV</sequence>
<dbReference type="PANTHER" id="PTHR22893">
    <property type="entry name" value="NADH OXIDOREDUCTASE-RELATED"/>
    <property type="match status" value="1"/>
</dbReference>
<dbReference type="GO" id="GO:0010181">
    <property type="term" value="F:FMN binding"/>
    <property type="evidence" value="ECO:0007669"/>
    <property type="project" value="InterPro"/>
</dbReference>
<dbReference type="CDD" id="cd02933">
    <property type="entry name" value="OYE_like_FMN"/>
    <property type="match status" value="1"/>
</dbReference>